<gene>
    <name evidence="1" type="ORF">NCTC4822_00100</name>
</gene>
<dbReference type="Proteomes" id="UP000254519">
    <property type="component" value="Unassembled WGS sequence"/>
</dbReference>
<dbReference type="OrthoDB" id="2365984at2"/>
<dbReference type="RefSeq" id="WP_115359665.1">
    <property type="nucleotide sequence ID" value="NZ_CP038012.1"/>
</dbReference>
<protein>
    <submittedName>
        <fullName evidence="1">Uncharacterized protein</fullName>
    </submittedName>
</protein>
<organism evidence="1 2">
    <name type="scientific">Sporosarcina pasteurii</name>
    <name type="common">Bacillus pasteurii</name>
    <dbReference type="NCBI Taxonomy" id="1474"/>
    <lineage>
        <taxon>Bacteria</taxon>
        <taxon>Bacillati</taxon>
        <taxon>Bacillota</taxon>
        <taxon>Bacilli</taxon>
        <taxon>Bacillales</taxon>
        <taxon>Caryophanaceae</taxon>
        <taxon>Sporosarcina</taxon>
    </lineage>
</organism>
<dbReference type="AlphaFoldDB" id="A0A380BCZ4"/>
<dbReference type="EMBL" id="UGYZ01000002">
    <property type="protein sequence ID" value="SUI98315.1"/>
    <property type="molecule type" value="Genomic_DNA"/>
</dbReference>
<accession>A0A380BCZ4</accession>
<evidence type="ECO:0000313" key="2">
    <source>
        <dbReference type="Proteomes" id="UP000254519"/>
    </source>
</evidence>
<sequence length="113" mass="12367">MAKPVAIDNGGGGAAPLIEINPDEITTIYNHLQEIITELESNVVPNVEKIGELNYYTAGKAEKAMEVYAEANTKILELQDHYVRASTLVIDILNTMLQTDAEVAEKIIAKLKV</sequence>
<proteinExistence type="predicted"/>
<keyword evidence="2" id="KW-1185">Reference proteome</keyword>
<reference evidence="1 2" key="1">
    <citation type="submission" date="2018-06" db="EMBL/GenBank/DDBJ databases">
        <authorList>
            <consortium name="Pathogen Informatics"/>
            <person name="Doyle S."/>
        </authorList>
    </citation>
    <scope>NUCLEOTIDE SEQUENCE [LARGE SCALE GENOMIC DNA]</scope>
    <source>
        <strain evidence="2">ATCC 11859 / DSM 33 / NCIB 8841 / NCTC 4822</strain>
    </source>
</reference>
<evidence type="ECO:0000313" key="1">
    <source>
        <dbReference type="EMBL" id="SUI98315.1"/>
    </source>
</evidence>
<name>A0A380BCZ4_SPOPA</name>